<dbReference type="NCBIfam" id="NF002881">
    <property type="entry name" value="PRK03343.1"/>
    <property type="match status" value="1"/>
</dbReference>
<dbReference type="SUPFAM" id="SSF51569">
    <property type="entry name" value="Aldolase"/>
    <property type="match status" value="1"/>
</dbReference>
<dbReference type="PIRSF" id="PIRSF036915">
    <property type="entry name" value="Trnald_Bac_Plnt"/>
    <property type="match status" value="1"/>
</dbReference>
<dbReference type="PANTHER" id="PTHR10683">
    <property type="entry name" value="TRANSALDOLASE"/>
    <property type="match status" value="1"/>
</dbReference>
<dbReference type="PROSITE" id="PS01054">
    <property type="entry name" value="TRANSALDOLASE_1"/>
    <property type="match status" value="1"/>
</dbReference>
<evidence type="ECO:0000313" key="10">
    <source>
        <dbReference type="EMBL" id="CAB4712189.1"/>
    </source>
</evidence>
<evidence type="ECO:0000256" key="6">
    <source>
        <dbReference type="ARBA" id="ARBA00022679"/>
    </source>
</evidence>
<dbReference type="GO" id="GO:0006098">
    <property type="term" value="P:pentose-phosphate shunt"/>
    <property type="evidence" value="ECO:0007669"/>
    <property type="project" value="UniProtKB-UniPathway"/>
</dbReference>
<evidence type="ECO:0000256" key="4">
    <source>
        <dbReference type="ARBA" id="ARBA00008426"/>
    </source>
</evidence>
<proteinExistence type="inferred from homology"/>
<comment type="function">
    <text evidence="1">Transaldolase is important for the balance of metabolites in the pentose-phosphate pathway.</text>
</comment>
<organism evidence="10">
    <name type="scientific">freshwater metagenome</name>
    <dbReference type="NCBI Taxonomy" id="449393"/>
    <lineage>
        <taxon>unclassified sequences</taxon>
        <taxon>metagenomes</taxon>
        <taxon>ecological metagenomes</taxon>
    </lineage>
</organism>
<dbReference type="PANTHER" id="PTHR10683:SF31">
    <property type="entry name" value="TRANSALDOLASE"/>
    <property type="match status" value="1"/>
</dbReference>
<accession>A0A6J6QMX9</accession>
<name>A0A6J6QMX9_9ZZZZ</name>
<comment type="catalytic activity">
    <reaction evidence="9">
        <text>D-sedoheptulose 7-phosphate + D-glyceraldehyde 3-phosphate = D-erythrose 4-phosphate + beta-D-fructose 6-phosphate</text>
        <dbReference type="Rhea" id="RHEA:17053"/>
        <dbReference type="ChEBI" id="CHEBI:16897"/>
        <dbReference type="ChEBI" id="CHEBI:57483"/>
        <dbReference type="ChEBI" id="CHEBI:57634"/>
        <dbReference type="ChEBI" id="CHEBI:59776"/>
        <dbReference type="EC" id="2.2.1.2"/>
    </reaction>
</comment>
<dbReference type="InterPro" id="IPR004732">
    <property type="entry name" value="Transaldolase_2"/>
</dbReference>
<dbReference type="GO" id="GO:0005737">
    <property type="term" value="C:cytoplasm"/>
    <property type="evidence" value="ECO:0007669"/>
    <property type="project" value="UniProtKB-SubCell"/>
</dbReference>
<dbReference type="Gene3D" id="3.20.20.70">
    <property type="entry name" value="Aldolase class I"/>
    <property type="match status" value="1"/>
</dbReference>
<dbReference type="InterPro" id="IPR018225">
    <property type="entry name" value="Transaldolase_AS"/>
</dbReference>
<evidence type="ECO:0000256" key="1">
    <source>
        <dbReference type="ARBA" id="ARBA00003518"/>
    </source>
</evidence>
<evidence type="ECO:0000256" key="9">
    <source>
        <dbReference type="ARBA" id="ARBA00048810"/>
    </source>
</evidence>
<dbReference type="GO" id="GO:0004801">
    <property type="term" value="F:transaldolase activity"/>
    <property type="evidence" value="ECO:0007669"/>
    <property type="project" value="UniProtKB-EC"/>
</dbReference>
<dbReference type="HAMAP" id="MF_00493">
    <property type="entry name" value="Transaldolase_2"/>
    <property type="match status" value="1"/>
</dbReference>
<dbReference type="AlphaFoldDB" id="A0A6J6QMX9"/>
<dbReference type="CDD" id="cd00955">
    <property type="entry name" value="Transaldolase_like"/>
    <property type="match status" value="1"/>
</dbReference>
<protein>
    <submittedName>
        <fullName evidence="10">Unannotated protein</fullName>
    </submittedName>
</protein>
<evidence type="ECO:0000256" key="3">
    <source>
        <dbReference type="ARBA" id="ARBA00004959"/>
    </source>
</evidence>
<dbReference type="EMBL" id="CAEZXS010000222">
    <property type="protein sequence ID" value="CAB4712189.1"/>
    <property type="molecule type" value="Genomic_DNA"/>
</dbReference>
<dbReference type="UniPathway" id="UPA00115"/>
<dbReference type="InterPro" id="IPR001585">
    <property type="entry name" value="TAL/FSA"/>
</dbReference>
<keyword evidence="8" id="KW-0704">Schiff base</keyword>
<evidence type="ECO:0000256" key="2">
    <source>
        <dbReference type="ARBA" id="ARBA00004496"/>
    </source>
</evidence>
<dbReference type="PROSITE" id="PS00958">
    <property type="entry name" value="TRANSALDOLASE_2"/>
    <property type="match status" value="1"/>
</dbReference>
<comment type="subcellular location">
    <subcellularLocation>
        <location evidence="2">Cytoplasm</location>
    </subcellularLocation>
</comment>
<evidence type="ECO:0000256" key="7">
    <source>
        <dbReference type="ARBA" id="ARBA00023126"/>
    </source>
</evidence>
<comment type="pathway">
    <text evidence="3">Carbohydrate degradation; pentose phosphate pathway.</text>
</comment>
<evidence type="ECO:0000256" key="8">
    <source>
        <dbReference type="ARBA" id="ARBA00023270"/>
    </source>
</evidence>
<keyword evidence="5" id="KW-0963">Cytoplasm</keyword>
<dbReference type="InterPro" id="IPR013785">
    <property type="entry name" value="Aldolase_TIM"/>
</dbReference>
<evidence type="ECO:0000256" key="5">
    <source>
        <dbReference type="ARBA" id="ARBA00022490"/>
    </source>
</evidence>
<dbReference type="GO" id="GO:0005975">
    <property type="term" value="P:carbohydrate metabolic process"/>
    <property type="evidence" value="ECO:0007669"/>
    <property type="project" value="InterPro"/>
</dbReference>
<gene>
    <name evidence="10" type="ORF">UFOPK2582_01482</name>
</gene>
<sequence>MSKLHELFERQGQSPWLDNLKRDWLRSGEIQQWIDAGVRGITSNPSIFQKAIESSEAYTEQLAELVASGFNVEDSYWELVLQDIDSALGLLRPLFDQSNGADGFVSLEVNPLLARDTKGTEDQARSLWDRVDQPNLLVKIPATKEGLPAISQMISEGRSINVTLIFSLDRYAEVMEAYISGLETALANGTKNLSHISSVGSFFISRVDTEVDARLLAEGSPEAIALRGTAAVTQGKLAYAAFAQTFSGPRWDHLSAHGARVQRPLWASTSTKNPDLADTLYVDSLIGPDSVNTLPDATLRSFEDHGTVERTVDSDPLVAQQTWQRLGEIVDLEDVAQVLEAQGVEAFEKSFLDLLEVLARRCESLGNS</sequence>
<keyword evidence="7" id="KW-0570">Pentose shunt</keyword>
<dbReference type="Pfam" id="PF00923">
    <property type="entry name" value="TAL_FSA"/>
    <property type="match status" value="1"/>
</dbReference>
<keyword evidence="6" id="KW-0808">Transferase</keyword>
<comment type="similarity">
    <text evidence="4">Belongs to the transaldolase family. Type 2 subfamily.</text>
</comment>
<dbReference type="NCBIfam" id="TIGR00876">
    <property type="entry name" value="tal_mycobact"/>
    <property type="match status" value="1"/>
</dbReference>
<reference evidence="10" key="1">
    <citation type="submission" date="2020-05" db="EMBL/GenBank/DDBJ databases">
        <authorList>
            <person name="Chiriac C."/>
            <person name="Salcher M."/>
            <person name="Ghai R."/>
            <person name="Kavagutti S V."/>
        </authorList>
    </citation>
    <scope>NUCLEOTIDE SEQUENCE</scope>
</reference>